<dbReference type="InterPro" id="IPR002347">
    <property type="entry name" value="SDR_fam"/>
</dbReference>
<dbReference type="AlphaFoldDB" id="A0A168N1E4"/>
<dbReference type="PANTHER" id="PTHR43180:SF33">
    <property type="entry name" value="15-HYDROXYPROSTAGLANDIN DEHYDROGENASE [NAD(+)]-LIKE"/>
    <property type="match status" value="1"/>
</dbReference>
<evidence type="ECO:0000313" key="4">
    <source>
        <dbReference type="Proteomes" id="UP000078561"/>
    </source>
</evidence>
<evidence type="ECO:0000256" key="2">
    <source>
        <dbReference type="ARBA" id="ARBA00023002"/>
    </source>
</evidence>
<reference evidence="3" key="1">
    <citation type="submission" date="2016-04" db="EMBL/GenBank/DDBJ databases">
        <authorList>
            <person name="Evans L.H."/>
            <person name="Alamgir A."/>
            <person name="Owens N."/>
            <person name="Weber N.D."/>
            <person name="Virtaneva K."/>
            <person name="Barbian K."/>
            <person name="Babar A."/>
            <person name="Rosenke K."/>
        </authorList>
    </citation>
    <scope>NUCLEOTIDE SEQUENCE [LARGE SCALE GENOMIC DNA]</scope>
    <source>
        <strain evidence="3">CBS 101.48</strain>
    </source>
</reference>
<dbReference type="STRING" id="4829.A0A168N1E4"/>
<gene>
    <name evidence="3" type="primary">ABSGL_05261.1 scaffold 6884</name>
</gene>
<accession>A0A168N1E4</accession>
<protein>
    <submittedName>
        <fullName evidence="3">Uncharacterized protein</fullName>
    </submittedName>
</protein>
<dbReference type="OMA" id="WAKWERI"/>
<organism evidence="3">
    <name type="scientific">Absidia glauca</name>
    <name type="common">Pin mould</name>
    <dbReference type="NCBI Taxonomy" id="4829"/>
    <lineage>
        <taxon>Eukaryota</taxon>
        <taxon>Fungi</taxon>
        <taxon>Fungi incertae sedis</taxon>
        <taxon>Mucoromycota</taxon>
        <taxon>Mucoromycotina</taxon>
        <taxon>Mucoromycetes</taxon>
        <taxon>Mucorales</taxon>
        <taxon>Cunninghamellaceae</taxon>
        <taxon>Absidia</taxon>
    </lineage>
</organism>
<sequence>MDSSTKTIVITGGARGIGREVAWSYRRRGYNIVIGDILDQLGQKVVDDMNQKQVARPSEKKVAVYKHTDVSYYHDNVTLFKTASAEFGKIDIVFLNAGIGSTCNTLFAPLDDERESAIFNVDLVGVIKGTKVALLEMARNQTDSSIIINASTCGFQTPPAMNAYNAAKHGVIGWVRSLDFLPKVDTDLLAHFGDRNTEPYWKVADALPRASLHTLIQAVDTCVTDTLKSGQSEQKKKPKQIAEGRVDLGATLLVLPDGVHDFPRPPVFESAVNEATNAALKEYEISMVNRYKEELMLALQRYDAALWQQEWMNNWCTHFSKVDSVAITMLNITTRLPTPHCPLLLSPVASSPFLHSVAHTLD</sequence>
<keyword evidence="4" id="KW-1185">Reference proteome</keyword>
<dbReference type="SUPFAM" id="SSF51735">
    <property type="entry name" value="NAD(P)-binding Rossmann-fold domains"/>
    <property type="match status" value="1"/>
</dbReference>
<evidence type="ECO:0000313" key="3">
    <source>
        <dbReference type="EMBL" id="SAL99616.1"/>
    </source>
</evidence>
<dbReference type="InParanoid" id="A0A168N1E4"/>
<comment type="similarity">
    <text evidence="1">Belongs to the short-chain dehydrogenases/reductases (SDR) family.</text>
</comment>
<dbReference type="Pfam" id="PF00106">
    <property type="entry name" value="adh_short"/>
    <property type="match status" value="1"/>
</dbReference>
<dbReference type="Gene3D" id="3.40.50.720">
    <property type="entry name" value="NAD(P)-binding Rossmann-like Domain"/>
    <property type="match status" value="1"/>
</dbReference>
<dbReference type="OrthoDB" id="5840532at2759"/>
<evidence type="ECO:0000256" key="1">
    <source>
        <dbReference type="ARBA" id="ARBA00006484"/>
    </source>
</evidence>
<proteinExistence type="inferred from homology"/>
<dbReference type="EMBL" id="LT552933">
    <property type="protein sequence ID" value="SAL99616.1"/>
    <property type="molecule type" value="Genomic_DNA"/>
</dbReference>
<dbReference type="GO" id="GO:0016491">
    <property type="term" value="F:oxidoreductase activity"/>
    <property type="evidence" value="ECO:0007669"/>
    <property type="project" value="UniProtKB-KW"/>
</dbReference>
<dbReference type="PANTHER" id="PTHR43180">
    <property type="entry name" value="3-OXOACYL-(ACYL-CARRIER-PROTEIN) REDUCTASE (AFU_ORTHOLOGUE AFUA_6G11210)"/>
    <property type="match status" value="1"/>
</dbReference>
<dbReference type="InterPro" id="IPR036291">
    <property type="entry name" value="NAD(P)-bd_dom_sf"/>
</dbReference>
<keyword evidence="2" id="KW-0560">Oxidoreductase</keyword>
<dbReference type="PRINTS" id="PR00081">
    <property type="entry name" value="GDHRDH"/>
</dbReference>
<name>A0A168N1E4_ABSGL</name>
<dbReference type="Proteomes" id="UP000078561">
    <property type="component" value="Unassembled WGS sequence"/>
</dbReference>